<keyword evidence="2" id="KW-0732">Signal</keyword>
<evidence type="ECO:0000313" key="4">
    <source>
        <dbReference type="Proteomes" id="UP000031599"/>
    </source>
</evidence>
<dbReference type="AlphaFoldDB" id="A0A0C1ZE30"/>
<dbReference type="EMBL" id="JMCC02000045">
    <property type="protein sequence ID" value="KIG15919.1"/>
    <property type="molecule type" value="Genomic_DNA"/>
</dbReference>
<organism evidence="3 4">
    <name type="scientific">Enhygromyxa salina</name>
    <dbReference type="NCBI Taxonomy" id="215803"/>
    <lineage>
        <taxon>Bacteria</taxon>
        <taxon>Pseudomonadati</taxon>
        <taxon>Myxococcota</taxon>
        <taxon>Polyangia</taxon>
        <taxon>Nannocystales</taxon>
        <taxon>Nannocystaceae</taxon>
        <taxon>Enhygromyxa</taxon>
    </lineage>
</organism>
<dbReference type="RefSeq" id="WP_146659462.1">
    <property type="nucleotide sequence ID" value="NZ_JMCC02000045.1"/>
</dbReference>
<evidence type="ECO:0000256" key="2">
    <source>
        <dbReference type="SAM" id="SignalP"/>
    </source>
</evidence>
<feature type="signal peptide" evidence="2">
    <location>
        <begin position="1"/>
        <end position="33"/>
    </location>
</feature>
<accession>A0A0C1ZE30</accession>
<feature type="chain" id="PRO_5002157079" description="SbsA Ig-like domain-containing protein" evidence="2">
    <location>
        <begin position="34"/>
        <end position="315"/>
    </location>
</feature>
<dbReference type="Proteomes" id="UP000031599">
    <property type="component" value="Unassembled WGS sequence"/>
</dbReference>
<evidence type="ECO:0008006" key="5">
    <source>
        <dbReference type="Google" id="ProtNLM"/>
    </source>
</evidence>
<evidence type="ECO:0000256" key="1">
    <source>
        <dbReference type="SAM" id="MobiDB-lite"/>
    </source>
</evidence>
<feature type="region of interest" description="Disordered" evidence="1">
    <location>
        <begin position="65"/>
        <end position="91"/>
    </location>
</feature>
<reference evidence="3 4" key="1">
    <citation type="submission" date="2014-12" db="EMBL/GenBank/DDBJ databases">
        <title>Genome assembly of Enhygromyxa salina DSM 15201.</title>
        <authorList>
            <person name="Sharma G."/>
            <person name="Subramanian S."/>
        </authorList>
    </citation>
    <scope>NUCLEOTIDE SEQUENCE [LARGE SCALE GENOMIC DNA]</scope>
    <source>
        <strain evidence="3 4">DSM 15201</strain>
    </source>
</reference>
<name>A0A0C1ZE30_9BACT</name>
<protein>
    <recommendedName>
        <fullName evidence="5">SbsA Ig-like domain-containing protein</fullName>
    </recommendedName>
</protein>
<proteinExistence type="predicted"/>
<sequence length="315" mass="32966">MSATRNRPPHARAATRARAVVLALTTLAPLACAGAGNYGVAGRYQHPEPAAAPAPSPALLSAQVSRFGTESAVSERSREPGSVSGPPRMLEGDEFSEDRILLVFDEQLDPMTIDPRNFAIMRGDGRRVRPTRAFLAPADEGDEHRSLTLTGNFGGPESPPVAIHVIGELYSEAGVSLSGLDAEITGPTAPDRVVAGEQLEPDPSRCPGARQVIRTYWTDTLADVGDDDLAHIELRLGDGRVLAPTGFDDQAQRASDEPTPGLGRADDNVLDLCVDAEPAVLQVRFAAAIFTDANGLPTAAADLALPAATAALPGT</sequence>
<evidence type="ECO:0000313" key="3">
    <source>
        <dbReference type="EMBL" id="KIG15919.1"/>
    </source>
</evidence>
<gene>
    <name evidence="3" type="ORF">DB30_05110</name>
</gene>
<comment type="caution">
    <text evidence="3">The sequence shown here is derived from an EMBL/GenBank/DDBJ whole genome shotgun (WGS) entry which is preliminary data.</text>
</comment>